<dbReference type="Pfam" id="PF24181">
    <property type="entry name" value="TPR_TTI1_C"/>
    <property type="match status" value="1"/>
</dbReference>
<keyword evidence="5" id="KW-1185">Reference proteome</keyword>
<feature type="coiled-coil region" evidence="1">
    <location>
        <begin position="770"/>
        <end position="811"/>
    </location>
</feature>
<name>A0A1J1HCT6_PLARL</name>
<dbReference type="VEuPathDB" id="PlasmoDB:PRELSG_0213700"/>
<keyword evidence="2" id="KW-1133">Transmembrane helix</keyword>
<feature type="transmembrane region" description="Helical" evidence="2">
    <location>
        <begin position="1126"/>
        <end position="1145"/>
    </location>
</feature>
<feature type="coiled-coil region" evidence="1">
    <location>
        <begin position="348"/>
        <end position="388"/>
    </location>
</feature>
<dbReference type="EMBL" id="LN835297">
    <property type="protein sequence ID" value="CRH03111.1"/>
    <property type="molecule type" value="Genomic_DNA"/>
</dbReference>
<evidence type="ECO:0000313" key="5">
    <source>
        <dbReference type="Proteomes" id="UP000220158"/>
    </source>
</evidence>
<keyword evidence="1" id="KW-0175">Coiled coil</keyword>
<evidence type="ECO:0000313" key="4">
    <source>
        <dbReference type="EMBL" id="CRH03111.1"/>
    </source>
</evidence>
<feature type="transmembrane region" description="Helical" evidence="2">
    <location>
        <begin position="950"/>
        <end position="973"/>
    </location>
</feature>
<organism evidence="4 5">
    <name type="scientific">Plasmodium relictum</name>
    <dbReference type="NCBI Taxonomy" id="85471"/>
    <lineage>
        <taxon>Eukaryota</taxon>
        <taxon>Sar</taxon>
        <taxon>Alveolata</taxon>
        <taxon>Apicomplexa</taxon>
        <taxon>Aconoidasida</taxon>
        <taxon>Haemosporida</taxon>
        <taxon>Plasmodiidae</taxon>
        <taxon>Plasmodium</taxon>
        <taxon>Plasmodium (Haemamoeba)</taxon>
    </lineage>
</organism>
<protein>
    <recommendedName>
        <fullName evidence="3">TTI1 C-terminal TPR domain-containing protein</fullName>
    </recommendedName>
</protein>
<keyword evidence="2" id="KW-0812">Transmembrane</keyword>
<proteinExistence type="predicted"/>
<dbReference type="OMA" id="IGSANIH"/>
<dbReference type="Proteomes" id="UP000220158">
    <property type="component" value="Chromosome 2"/>
</dbReference>
<sequence length="1662" mass="201477">MDSQNDTIDSLILFIKKNSIDDDLIYVKKIFHLIKKNKISNDLKIFDERENIFHSIASVICNKLKIYIYLLKNENFNIIFKNSILENKINDYIKNYDMYCIPKSYLVIEYFLKVLAFCFEKINNKDKILFFTFLNNISLLLELEFKENSINKGQLTIFSEELNVIIIKYIKKLFIHIYPLNIFENLNEYDLINIHNSIEYCDTGNEYVIFSCLANVIKIILENIIKKNKKIKLKSLKLLYIIHQKIENVFIIKKLFKGVSLNLFILYKSCDIKNLRNFIVKIFSLCFDKILTHYSFIQNDFTKLYLKNEWRNFQNDSFNNENYKRYFTFLKKNSLTKEYFIANDEKELNTQDKKIKNIHSEKKQYMNEENIKKEIKDVKKKIETKKIKTGEIKEGIEKVKTDENKKIISNIYFVCYYILINYDDNNIEIFNLCKIIIKYYFILNKNLVLMSFFFILSQILYDDNNFLPHLYLLFNKHIAQFFELNNIYIEDLNEIIEILNCKNSCNLINLKNKKFENYDDNTYDINKRSDLIYNNTYFYNDLYSIFFNLIKLLKTEESNYSLNSISNYSIENLNHNIENYYFKYMYNIFLFKKQDDKFLLEFLKGFIYYNFINKHINKSLFHKKFNLLDYILYLYEISDFSCIKNQNNLSFCTSNNILSEDNTLYSLNIYEHKNEKDYLFISDDLEEEINFHKFQNIKDGFKFQNISLINDLSIFFFLFTDENEINSYLDEILFFRWCGKENVIEEKIEKDFTLKNKWWEDIYYFTDSNESNILNDNQKKEKKIQEKKEKIEKLEKNTRSKKENIDETYKESKIEERMEEAYKLKEKYKCLHFINFYLDSLIIILYIHFKLMIKKTDKIQSLNTSTNLDSINNYNYYENFLENDLLKNVLREYSNIFNIFFSLAIKIKFLNFNLNLKKILEKIILFLTCNHVKKDEIKLRNEINIDNTYIYYYISLLIICINKCFCILFLCMYDDLLEKYFYKILLYLMLNINSSSSYVKELSKYTVLNIHYYLNEAKKNKCNVTFTKCDRSLEKKDISINKKNKNEKYNISNIIKIYNDIISSYIYKKIINIDSFSSCNKILNITQFLANYNYHTYIYKDICLNLIKYTKKLSFSYLTYENKNKIIIIILNIFNCILYIFYKYINNKRIQICNENDYLIIMKNLLFQGFIHINFNDLKNLSERKDKKNKKYFDKRENNVIEKELMNEKNNKNFNKEIHVHINEDNINKNGKTSDDNSFEKCYKFNNECYSSIVHKDAKKKKKKLFLHNFFFFKFYDSLFNLDYLNIISNNNLKNEYSKNIKDDMKNIIREIKKNIKCTSIVNILVDDDFYDINDEHNKKRKNEINNNPDYYKNNLFDNKYFENINYKEITYYSNIRHTVSHIFNFSKRFLCHQNVYVRFNAYLCILRCLFIFSTRLFELYPKIHQIWGYIKINFSNNTYMNNIVVLNIINYIITIDDKFSVERILSDIIPQIFDKLKSFEVKNETSEQTYEYKFLFNVMLFFLNISKEEKYFEKTHETILFFCLKCLNKTINEKIKKLSLNIICNLYLNNIPKIKKGIENLIIIKDRINVLNNENTNEKQILNTIFLKEDIKDILLVQPLHYVSCLLKIENFKELISLIIQIDDNLLNFLLFYFSFLNNKYKYKCSLNQHSLIIYNHFKDS</sequence>
<feature type="transmembrane region" description="Helical" evidence="2">
    <location>
        <begin position="831"/>
        <end position="849"/>
    </location>
</feature>
<dbReference type="KEGG" id="prel:PRELSG_0213700"/>
<dbReference type="GeneID" id="39734556"/>
<dbReference type="InterPro" id="IPR057567">
    <property type="entry name" value="TPR_TTI1_C"/>
</dbReference>
<dbReference type="RefSeq" id="XP_028535597.1">
    <property type="nucleotide sequence ID" value="XM_028679927.1"/>
</dbReference>
<accession>A0A1J1HCT6</accession>
<feature type="domain" description="TTI1 C-terminal TPR" evidence="3">
    <location>
        <begin position="1366"/>
        <end position="1547"/>
    </location>
</feature>
<evidence type="ECO:0000256" key="2">
    <source>
        <dbReference type="SAM" id="Phobius"/>
    </source>
</evidence>
<evidence type="ECO:0000259" key="3">
    <source>
        <dbReference type="Pfam" id="PF24181"/>
    </source>
</evidence>
<gene>
    <name evidence="4" type="ORF">PRELSG_0213700</name>
</gene>
<dbReference type="OrthoDB" id="372271at2759"/>
<keyword evidence="2" id="KW-0472">Membrane</keyword>
<reference evidence="4 5" key="1">
    <citation type="submission" date="2015-04" db="EMBL/GenBank/DDBJ databases">
        <authorList>
            <consortium name="Pathogen Informatics"/>
        </authorList>
    </citation>
    <scope>NUCLEOTIDE SEQUENCE [LARGE SCALE GENOMIC DNA]</scope>
    <source>
        <strain evidence="4 5">SGS1</strain>
    </source>
</reference>
<evidence type="ECO:0000256" key="1">
    <source>
        <dbReference type="SAM" id="Coils"/>
    </source>
</evidence>